<evidence type="ECO:0000256" key="11">
    <source>
        <dbReference type="ARBA" id="ARBA00023136"/>
    </source>
</evidence>
<keyword evidence="14" id="KW-1185">Reference proteome</keyword>
<proteinExistence type="inferred from homology"/>
<organism evidence="13 14">
    <name type="scientific">Aspergillus cavernicola</name>
    <dbReference type="NCBI Taxonomy" id="176166"/>
    <lineage>
        <taxon>Eukaryota</taxon>
        <taxon>Fungi</taxon>
        <taxon>Dikarya</taxon>
        <taxon>Ascomycota</taxon>
        <taxon>Pezizomycotina</taxon>
        <taxon>Eurotiomycetes</taxon>
        <taxon>Eurotiomycetidae</taxon>
        <taxon>Eurotiales</taxon>
        <taxon>Aspergillaceae</taxon>
        <taxon>Aspergillus</taxon>
        <taxon>Aspergillus subgen. Nidulantes</taxon>
    </lineage>
</organism>
<dbReference type="SUPFAM" id="SSF48264">
    <property type="entry name" value="Cytochrome P450"/>
    <property type="match status" value="1"/>
</dbReference>
<comment type="similarity">
    <text evidence="3">Belongs to the cytochrome P450 family.</text>
</comment>
<dbReference type="EMBL" id="JBFXLS010000007">
    <property type="protein sequence ID" value="KAL2832090.1"/>
    <property type="molecule type" value="Genomic_DNA"/>
</dbReference>
<dbReference type="InterPro" id="IPR036396">
    <property type="entry name" value="Cyt_P450_sf"/>
</dbReference>
<evidence type="ECO:0000256" key="2">
    <source>
        <dbReference type="ARBA" id="ARBA00004370"/>
    </source>
</evidence>
<evidence type="ECO:0000256" key="1">
    <source>
        <dbReference type="ARBA" id="ARBA00001971"/>
    </source>
</evidence>
<dbReference type="Proteomes" id="UP001610335">
    <property type="component" value="Unassembled WGS sequence"/>
</dbReference>
<keyword evidence="7 12" id="KW-1133">Transmembrane helix</keyword>
<evidence type="ECO:0000313" key="13">
    <source>
        <dbReference type="EMBL" id="KAL2832090.1"/>
    </source>
</evidence>
<dbReference type="Gene3D" id="1.10.630.10">
    <property type="entry name" value="Cytochrome P450"/>
    <property type="match status" value="1"/>
</dbReference>
<evidence type="ECO:0000256" key="8">
    <source>
        <dbReference type="ARBA" id="ARBA00023002"/>
    </source>
</evidence>
<evidence type="ECO:0000256" key="7">
    <source>
        <dbReference type="ARBA" id="ARBA00022989"/>
    </source>
</evidence>
<evidence type="ECO:0000256" key="12">
    <source>
        <dbReference type="SAM" id="Phobius"/>
    </source>
</evidence>
<name>A0ABR4IWD5_9EURO</name>
<keyword evidence="5 12" id="KW-0812">Transmembrane</keyword>
<evidence type="ECO:0000256" key="9">
    <source>
        <dbReference type="ARBA" id="ARBA00023004"/>
    </source>
</evidence>
<dbReference type="CDD" id="cd11061">
    <property type="entry name" value="CYP67-like"/>
    <property type="match status" value="1"/>
</dbReference>
<evidence type="ECO:0000256" key="6">
    <source>
        <dbReference type="ARBA" id="ARBA00022723"/>
    </source>
</evidence>
<keyword evidence="9" id="KW-0408">Iron</keyword>
<keyword evidence="10" id="KW-0503">Monooxygenase</keyword>
<comment type="subcellular location">
    <subcellularLocation>
        <location evidence="2">Membrane</location>
    </subcellularLocation>
</comment>
<evidence type="ECO:0000313" key="14">
    <source>
        <dbReference type="Proteomes" id="UP001610335"/>
    </source>
</evidence>
<evidence type="ECO:0000256" key="4">
    <source>
        <dbReference type="ARBA" id="ARBA00022617"/>
    </source>
</evidence>
<dbReference type="PRINTS" id="PR00463">
    <property type="entry name" value="EP450I"/>
</dbReference>
<dbReference type="Pfam" id="PF00067">
    <property type="entry name" value="p450"/>
    <property type="match status" value="1"/>
</dbReference>
<dbReference type="InterPro" id="IPR001128">
    <property type="entry name" value="Cyt_P450"/>
</dbReference>
<comment type="cofactor">
    <cofactor evidence="1">
        <name>heme</name>
        <dbReference type="ChEBI" id="CHEBI:30413"/>
    </cofactor>
</comment>
<reference evidence="13 14" key="1">
    <citation type="submission" date="2024-07" db="EMBL/GenBank/DDBJ databases">
        <title>Section-level genome sequencing and comparative genomics of Aspergillus sections Usti and Cavernicolus.</title>
        <authorList>
            <consortium name="Lawrence Berkeley National Laboratory"/>
            <person name="Nybo J.L."/>
            <person name="Vesth T.C."/>
            <person name="Theobald S."/>
            <person name="Frisvad J.C."/>
            <person name="Larsen T.O."/>
            <person name="Kjaerboelling I."/>
            <person name="Rothschild-Mancinelli K."/>
            <person name="Lyhne E.K."/>
            <person name="Kogle M.E."/>
            <person name="Barry K."/>
            <person name="Clum A."/>
            <person name="Na H."/>
            <person name="Ledsgaard L."/>
            <person name="Lin J."/>
            <person name="Lipzen A."/>
            <person name="Kuo A."/>
            <person name="Riley R."/>
            <person name="Mondo S."/>
            <person name="LaButti K."/>
            <person name="Haridas S."/>
            <person name="Pangalinan J."/>
            <person name="Salamov A.A."/>
            <person name="Simmons B.A."/>
            <person name="Magnuson J.K."/>
            <person name="Chen J."/>
            <person name="Drula E."/>
            <person name="Henrissat B."/>
            <person name="Wiebenga A."/>
            <person name="Lubbers R.J."/>
            <person name="Gomes A.C."/>
            <person name="Makela M.R."/>
            <person name="Stajich J."/>
            <person name="Grigoriev I.V."/>
            <person name="Mortensen U.H."/>
            <person name="De vries R.P."/>
            <person name="Baker S.E."/>
            <person name="Andersen M.R."/>
        </authorList>
    </citation>
    <scope>NUCLEOTIDE SEQUENCE [LARGE SCALE GENOMIC DNA]</scope>
    <source>
        <strain evidence="13 14">CBS 600.67</strain>
    </source>
</reference>
<dbReference type="PANTHER" id="PTHR24305">
    <property type="entry name" value="CYTOCHROME P450"/>
    <property type="match status" value="1"/>
</dbReference>
<evidence type="ECO:0000256" key="10">
    <source>
        <dbReference type="ARBA" id="ARBA00023033"/>
    </source>
</evidence>
<dbReference type="InterPro" id="IPR002401">
    <property type="entry name" value="Cyt_P450_E_grp-I"/>
</dbReference>
<keyword evidence="11 12" id="KW-0472">Membrane</keyword>
<accession>A0ABR4IWD5</accession>
<dbReference type="PANTHER" id="PTHR24305:SF112">
    <property type="entry name" value="L-ORNITHINE-N5-MONOOXYGENASE (EUROFUNG)"/>
    <property type="match status" value="1"/>
</dbReference>
<feature type="transmembrane region" description="Helical" evidence="12">
    <location>
        <begin position="265"/>
        <end position="284"/>
    </location>
</feature>
<evidence type="ECO:0000256" key="5">
    <source>
        <dbReference type="ARBA" id="ARBA00022692"/>
    </source>
</evidence>
<comment type="caution">
    <text evidence="13">The sequence shown here is derived from an EMBL/GenBank/DDBJ whole genome shotgun (WGS) entry which is preliminary data.</text>
</comment>
<keyword evidence="4" id="KW-0349">Heme</keyword>
<feature type="transmembrane region" description="Helical" evidence="12">
    <location>
        <begin position="64"/>
        <end position="85"/>
    </location>
</feature>
<dbReference type="PRINTS" id="PR00385">
    <property type="entry name" value="P450"/>
</dbReference>
<keyword evidence="6" id="KW-0479">Metal-binding</keyword>
<feature type="transmembrane region" description="Helical" evidence="12">
    <location>
        <begin position="34"/>
        <end position="52"/>
    </location>
</feature>
<dbReference type="InterPro" id="IPR050121">
    <property type="entry name" value="Cytochrome_P450_monoxygenase"/>
</dbReference>
<protein>
    <submittedName>
        <fullName evidence="13">Cytochrome P450</fullName>
    </submittedName>
</protein>
<evidence type="ECO:0000256" key="3">
    <source>
        <dbReference type="ARBA" id="ARBA00010617"/>
    </source>
</evidence>
<sequence length="544" mass="62075">MVLLSTYTSTALAGVFSHVAYFQKGEHHLHGWLYIKLLFTVITAVTAILVYSQEVVWTAALSTVSKLAGTYLLGLYGSLLVYRIFLHPLRKFPSSFGARVSSIWISTQLKNNNLHMKLLELHQKQGLFVRIGSSDLSVMHPKAVEEVYGPRSRCTKGISYDISWPTMSLQLMRDPEQHHARRRVWSGAFSDKLLRGYEQRIREYRKELVERFTEMRDQPIEIRKWFNLYSFDVMGDLSFGQGFGSLERGEEHWVIRLMTATQDSVGLYLPAWVFVLVIAIPGVSSDFWKFLDFCGERLIERFKNKPEIPDVSSSLFVPVKDRDLSEITAEEKNLLDGDARLIVIAGSDTTSGALSSIFYELVRNPEEIEKLRAELALYVDQEEPNSEFLHSKIAHLDHLNGVINEALRLYPAVPSGMQRKTPPEGIVIDGVHVPGNIHIYCPMYAVGRSELGYERPDEFIPERWYKSPELVKEKTAFAPFSLGPFNCIGRPLALMNLRTTVARLIMEFDVKFAPGEDGTRFREDAKDNFVFSHGELNLVFRPRS</sequence>
<keyword evidence="8" id="KW-0560">Oxidoreductase</keyword>
<gene>
    <name evidence="13" type="ORF">BDW59DRAFT_181438</name>
</gene>